<feature type="region of interest" description="Disordered" evidence="1">
    <location>
        <begin position="56"/>
        <end position="77"/>
    </location>
</feature>
<name>A0AAX4KBD1_9TREE</name>
<organism evidence="3 4">
    <name type="scientific">Kwoniella europaea PYCC6329</name>
    <dbReference type="NCBI Taxonomy" id="1423913"/>
    <lineage>
        <taxon>Eukaryota</taxon>
        <taxon>Fungi</taxon>
        <taxon>Dikarya</taxon>
        <taxon>Basidiomycota</taxon>
        <taxon>Agaricomycotina</taxon>
        <taxon>Tremellomycetes</taxon>
        <taxon>Tremellales</taxon>
        <taxon>Cryptococcaceae</taxon>
        <taxon>Kwoniella</taxon>
    </lineage>
</organism>
<feature type="signal peptide" evidence="2">
    <location>
        <begin position="1"/>
        <end position="24"/>
    </location>
</feature>
<feature type="chain" id="PRO_5043982634" description="Peptidase A1 domain-containing protein" evidence="2">
    <location>
        <begin position="25"/>
        <end position="238"/>
    </location>
</feature>
<evidence type="ECO:0000256" key="2">
    <source>
        <dbReference type="SAM" id="SignalP"/>
    </source>
</evidence>
<evidence type="ECO:0000256" key="1">
    <source>
        <dbReference type="SAM" id="MobiDB-lite"/>
    </source>
</evidence>
<keyword evidence="2" id="KW-0732">Signal</keyword>
<dbReference type="Proteomes" id="UP001358614">
    <property type="component" value="Chromosome 1"/>
</dbReference>
<keyword evidence="4" id="KW-1185">Reference proteome</keyword>
<dbReference type="AlphaFoldDB" id="A0AAX4KBD1"/>
<protein>
    <recommendedName>
        <fullName evidence="5">Peptidase A1 domain-containing protein</fullName>
    </recommendedName>
</protein>
<dbReference type="GeneID" id="91100044"/>
<accession>A0AAX4KBD1</accession>
<gene>
    <name evidence="3" type="ORF">V865_001240</name>
</gene>
<reference evidence="3 4" key="1">
    <citation type="submission" date="2024-01" db="EMBL/GenBank/DDBJ databases">
        <title>Comparative genomics of Cryptococcus and Kwoniella reveals pathogenesis evolution and contrasting modes of karyotype evolution via chromosome fusion or intercentromeric recombination.</title>
        <authorList>
            <person name="Coelho M.A."/>
            <person name="David-Palma M."/>
            <person name="Shea T."/>
            <person name="Bowers K."/>
            <person name="McGinley-Smith S."/>
            <person name="Mohammad A.W."/>
            <person name="Gnirke A."/>
            <person name="Yurkov A.M."/>
            <person name="Nowrousian M."/>
            <person name="Sun S."/>
            <person name="Cuomo C.A."/>
            <person name="Heitman J."/>
        </authorList>
    </citation>
    <scope>NUCLEOTIDE SEQUENCE [LARGE SCALE GENOMIC DNA]</scope>
    <source>
        <strain evidence="3 4">PYCC6329</strain>
    </source>
</reference>
<sequence>MVSVSLLHPFILLLLSFSLGGALASPVPDETNTNAYRLARGLPLKKPLNPFNATRTAAKRQQPSGAPQTGNFVVTYNNPTKRKRSGSIYLAPKGANSIFSITGDPAQAILVKTPGTGAFSNSKIQAYDPTAGEWQYMRASKFGDAQSGFDVSLLGSNEVGTTFRQSASNVLGYDYVASDTDYNFSPQLYVGTYGSRTVVVGANSPTDLSDLSITNAEPVTLTFAPETEVNPCGRKRAC</sequence>
<evidence type="ECO:0000313" key="3">
    <source>
        <dbReference type="EMBL" id="WWD03193.1"/>
    </source>
</evidence>
<evidence type="ECO:0000313" key="4">
    <source>
        <dbReference type="Proteomes" id="UP001358614"/>
    </source>
</evidence>
<dbReference type="EMBL" id="CP144089">
    <property type="protein sequence ID" value="WWD03193.1"/>
    <property type="molecule type" value="Genomic_DNA"/>
</dbReference>
<evidence type="ECO:0008006" key="5">
    <source>
        <dbReference type="Google" id="ProtNLM"/>
    </source>
</evidence>
<proteinExistence type="predicted"/>
<dbReference type="KEGG" id="ker:91100044"/>
<dbReference type="RefSeq" id="XP_066081160.1">
    <property type="nucleotide sequence ID" value="XM_066225063.1"/>
</dbReference>